<sequence>MKIAVVGASGLLGHHAARAVKAAGHQLVLVHRLSSRIERLAYLGAECRAAELLDQRALTRALQGVDGVIFCAGYYPQRPRHWQDEVASALDQTQRFYNACQAAEVTRIVYVGSAIALPRHPSGQPGHEGLFYDEMPRSRNAYLLSKWALDQQAREQARAGLPVVIAIPGLCIGELDAGPSSGRLITAIDSGEMRGYVPGQRNLIDASEAGRGLLLALEHGRVGERYLITGENIPMADLVGRIAERLGVAVPAELSLNKANGLAAWGRLRHRLTGAWPWLDETAIALMSGSQFLDGRKAREELGFVARQSVDDTLQRSIQWFAENGYLRRRPA</sequence>
<dbReference type="PANTHER" id="PTHR48079">
    <property type="entry name" value="PROTEIN YEEZ"/>
    <property type="match status" value="1"/>
</dbReference>
<dbReference type="InterPro" id="IPR001509">
    <property type="entry name" value="Epimerase_deHydtase"/>
</dbReference>
<dbReference type="InterPro" id="IPR036291">
    <property type="entry name" value="NAD(P)-bd_dom_sf"/>
</dbReference>
<evidence type="ECO:0000259" key="1">
    <source>
        <dbReference type="Pfam" id="PF01370"/>
    </source>
</evidence>
<evidence type="ECO:0000313" key="2">
    <source>
        <dbReference type="EMBL" id="KIP97779.1"/>
    </source>
</evidence>
<dbReference type="Proteomes" id="UP000032068">
    <property type="component" value="Unassembled WGS sequence"/>
</dbReference>
<evidence type="ECO:0000313" key="3">
    <source>
        <dbReference type="Proteomes" id="UP000032068"/>
    </source>
</evidence>
<gene>
    <name evidence="2" type="ORF">RU08_17985</name>
</gene>
<dbReference type="OrthoDB" id="9787292at2"/>
<comment type="caution">
    <text evidence="2">The sequence shown here is derived from an EMBL/GenBank/DDBJ whole genome shotgun (WGS) entry which is preliminary data.</text>
</comment>
<reference evidence="2 3" key="1">
    <citation type="submission" date="2014-12" db="EMBL/GenBank/DDBJ databases">
        <title>16Stimator: statistical estimation of ribosomal gene copy numbers from draft genome assemblies.</title>
        <authorList>
            <person name="Perisin M.A."/>
            <person name="Vetter M."/>
            <person name="Gilbert J.A."/>
            <person name="Bergelson J."/>
        </authorList>
    </citation>
    <scope>NUCLEOTIDE SEQUENCE [LARGE SCALE GENOMIC DNA]</scope>
    <source>
        <strain evidence="2 3">MEJ086</strain>
    </source>
</reference>
<dbReference type="RefSeq" id="WP_042555211.1">
    <property type="nucleotide sequence ID" value="NZ_JXQW01000057.1"/>
</dbReference>
<dbReference type="SUPFAM" id="SSF51735">
    <property type="entry name" value="NAD(P)-binding Rossmann-fold domains"/>
    <property type="match status" value="1"/>
</dbReference>
<dbReference type="GO" id="GO:0005737">
    <property type="term" value="C:cytoplasm"/>
    <property type="evidence" value="ECO:0007669"/>
    <property type="project" value="TreeGrafter"/>
</dbReference>
<accession>A0A0D0KI75</accession>
<dbReference type="Pfam" id="PF01370">
    <property type="entry name" value="Epimerase"/>
    <property type="match status" value="1"/>
</dbReference>
<dbReference type="GO" id="GO:0004029">
    <property type="term" value="F:aldehyde dehydrogenase (NAD+) activity"/>
    <property type="evidence" value="ECO:0007669"/>
    <property type="project" value="TreeGrafter"/>
</dbReference>
<feature type="domain" description="NAD-dependent epimerase/dehydratase" evidence="1">
    <location>
        <begin position="3"/>
        <end position="228"/>
    </location>
</feature>
<dbReference type="Gene3D" id="3.40.50.720">
    <property type="entry name" value="NAD(P)-binding Rossmann-like Domain"/>
    <property type="match status" value="1"/>
</dbReference>
<organism evidence="2 3">
    <name type="scientific">Pseudomonas fulva</name>
    <dbReference type="NCBI Taxonomy" id="47880"/>
    <lineage>
        <taxon>Bacteria</taxon>
        <taxon>Pseudomonadati</taxon>
        <taxon>Pseudomonadota</taxon>
        <taxon>Gammaproteobacteria</taxon>
        <taxon>Pseudomonadales</taxon>
        <taxon>Pseudomonadaceae</taxon>
        <taxon>Pseudomonas</taxon>
    </lineage>
</organism>
<proteinExistence type="predicted"/>
<name>A0A0D0KI75_9PSED</name>
<dbReference type="EMBL" id="JXQW01000057">
    <property type="protein sequence ID" value="KIP97779.1"/>
    <property type="molecule type" value="Genomic_DNA"/>
</dbReference>
<dbReference type="AlphaFoldDB" id="A0A0D0KI75"/>
<dbReference type="InterPro" id="IPR051783">
    <property type="entry name" value="NAD(P)-dependent_oxidoreduct"/>
</dbReference>
<dbReference type="PANTHER" id="PTHR48079:SF6">
    <property type="entry name" value="NAD(P)-BINDING DOMAIN-CONTAINING PROTEIN-RELATED"/>
    <property type="match status" value="1"/>
</dbReference>
<protein>
    <submittedName>
        <fullName evidence="2">Epimerase</fullName>
    </submittedName>
</protein>